<dbReference type="GO" id="GO:0005615">
    <property type="term" value="C:extracellular space"/>
    <property type="evidence" value="ECO:0007669"/>
    <property type="project" value="UniProtKB-KW"/>
</dbReference>
<evidence type="ECO:0000256" key="7">
    <source>
        <dbReference type="ARBA" id="ARBA00036823"/>
    </source>
</evidence>
<comment type="subcellular location">
    <subcellularLocation>
        <location evidence="1">Secreted</location>
    </subcellularLocation>
</comment>
<dbReference type="EC" id="5.3.2.1" evidence="9"/>
<comment type="catalytic activity">
    <reaction evidence="7">
        <text>L-dopachrome = 5,6-dihydroxyindole-2-carboxylate</text>
        <dbReference type="Rhea" id="RHEA:13041"/>
        <dbReference type="ChEBI" id="CHEBI:16875"/>
        <dbReference type="ChEBI" id="CHEBI:57509"/>
        <dbReference type="EC" id="5.3.3.12"/>
    </reaction>
</comment>
<evidence type="ECO:0000256" key="9">
    <source>
        <dbReference type="ARBA" id="ARBA00039086"/>
    </source>
</evidence>
<evidence type="ECO:0000256" key="1">
    <source>
        <dbReference type="ARBA" id="ARBA00004613"/>
    </source>
</evidence>
<dbReference type="EMBL" id="SPLM01000037">
    <property type="protein sequence ID" value="TMW65364.1"/>
    <property type="molecule type" value="Genomic_DNA"/>
</dbReference>
<evidence type="ECO:0000313" key="14">
    <source>
        <dbReference type="Proteomes" id="UP000794436"/>
    </source>
</evidence>
<dbReference type="GO" id="GO:0005125">
    <property type="term" value="F:cytokine activity"/>
    <property type="evidence" value="ECO:0007669"/>
    <property type="project" value="UniProtKB-KW"/>
</dbReference>
<keyword evidence="14" id="KW-1185">Reference proteome</keyword>
<dbReference type="OrthoDB" id="255819at2759"/>
<accession>A0A8K1CKT5</accession>
<evidence type="ECO:0000256" key="2">
    <source>
        <dbReference type="ARBA" id="ARBA00005851"/>
    </source>
</evidence>
<dbReference type="PANTHER" id="PTHR11954:SF6">
    <property type="entry name" value="MACROPHAGE MIGRATION INHIBITORY FACTOR"/>
    <property type="match status" value="1"/>
</dbReference>
<dbReference type="SUPFAM" id="SSF55331">
    <property type="entry name" value="Tautomerase/MIF"/>
    <property type="match status" value="1"/>
</dbReference>
<dbReference type="InterPro" id="IPR001398">
    <property type="entry name" value="Macrophage_inhib_fac"/>
</dbReference>
<evidence type="ECO:0000256" key="12">
    <source>
        <dbReference type="ARBA" id="ARBA00042730"/>
    </source>
</evidence>
<keyword evidence="4" id="KW-0964">Secreted</keyword>
<dbReference type="InterPro" id="IPR014347">
    <property type="entry name" value="Tautomerase/MIF_sf"/>
</dbReference>
<comment type="catalytic activity">
    <reaction evidence="6">
        <text>3-phenylpyruvate = enol-phenylpyruvate</text>
        <dbReference type="Rhea" id="RHEA:17097"/>
        <dbReference type="ChEBI" id="CHEBI:16815"/>
        <dbReference type="ChEBI" id="CHEBI:18005"/>
        <dbReference type="EC" id="5.3.2.1"/>
    </reaction>
</comment>
<name>A0A8K1CKT5_PYTOL</name>
<evidence type="ECO:0000256" key="6">
    <source>
        <dbReference type="ARBA" id="ARBA00036735"/>
    </source>
</evidence>
<proteinExistence type="inferred from homology"/>
<dbReference type="GO" id="GO:0004167">
    <property type="term" value="F:dopachrome isomerase activity"/>
    <property type="evidence" value="ECO:0007669"/>
    <property type="project" value="UniProtKB-EC"/>
</dbReference>
<dbReference type="AlphaFoldDB" id="A0A8K1CKT5"/>
<dbReference type="Pfam" id="PF01187">
    <property type="entry name" value="MIF"/>
    <property type="match status" value="1"/>
</dbReference>
<gene>
    <name evidence="13" type="ORF">Poli38472_008006</name>
</gene>
<dbReference type="PANTHER" id="PTHR11954">
    <property type="entry name" value="D-DOPACHROME DECARBOXYLASE"/>
    <property type="match status" value="1"/>
</dbReference>
<evidence type="ECO:0000256" key="5">
    <source>
        <dbReference type="ARBA" id="ARBA00023235"/>
    </source>
</evidence>
<evidence type="ECO:0000256" key="4">
    <source>
        <dbReference type="ARBA" id="ARBA00022525"/>
    </source>
</evidence>
<dbReference type="Proteomes" id="UP000794436">
    <property type="component" value="Unassembled WGS sequence"/>
</dbReference>
<keyword evidence="3" id="KW-0202">Cytokine</keyword>
<evidence type="ECO:0000256" key="3">
    <source>
        <dbReference type="ARBA" id="ARBA00022514"/>
    </source>
</evidence>
<dbReference type="EC" id="5.3.3.12" evidence="8"/>
<sequence length="103" mass="11430">MPFVQISTNVKSDDVDLSSALQTFAEAFGEGVNRPLSAVMVHLELDRNYLLSESTEPCAFTYVRSSTGVNTERNPRTIELLTEAAQKALKVLPTRALVRCRRS</sequence>
<evidence type="ECO:0000313" key="13">
    <source>
        <dbReference type="EMBL" id="TMW65364.1"/>
    </source>
</evidence>
<comment type="similarity">
    <text evidence="2">Belongs to the MIF family.</text>
</comment>
<dbReference type="Gene3D" id="3.30.429.10">
    <property type="entry name" value="Macrophage Migration Inhibitory Factor"/>
    <property type="match status" value="1"/>
</dbReference>
<evidence type="ECO:0000256" key="8">
    <source>
        <dbReference type="ARBA" id="ARBA00038932"/>
    </source>
</evidence>
<evidence type="ECO:0000256" key="10">
    <source>
        <dbReference type="ARBA" id="ARBA00041631"/>
    </source>
</evidence>
<dbReference type="GO" id="GO:0050178">
    <property type="term" value="F:phenylpyruvate tautomerase activity"/>
    <property type="evidence" value="ECO:0007669"/>
    <property type="project" value="UniProtKB-EC"/>
</dbReference>
<evidence type="ECO:0000256" key="11">
    <source>
        <dbReference type="ARBA" id="ARBA00041912"/>
    </source>
</evidence>
<keyword evidence="5" id="KW-0413">Isomerase</keyword>
<organism evidence="13 14">
    <name type="scientific">Pythium oligandrum</name>
    <name type="common">Mycoparasitic fungus</name>
    <dbReference type="NCBI Taxonomy" id="41045"/>
    <lineage>
        <taxon>Eukaryota</taxon>
        <taxon>Sar</taxon>
        <taxon>Stramenopiles</taxon>
        <taxon>Oomycota</taxon>
        <taxon>Peronosporomycetes</taxon>
        <taxon>Pythiales</taxon>
        <taxon>Pythiaceae</taxon>
        <taxon>Pythium</taxon>
    </lineage>
</organism>
<protein>
    <recommendedName>
        <fullName evidence="12">L-dopachrome isomerase</fullName>
        <ecNumber evidence="9">5.3.2.1</ecNumber>
        <ecNumber evidence="8">5.3.3.12</ecNumber>
    </recommendedName>
    <alternativeName>
        <fullName evidence="10">L-dopachrome tautomerase</fullName>
    </alternativeName>
    <alternativeName>
        <fullName evidence="11">Phenylpyruvate tautomerase</fullName>
    </alternativeName>
</protein>
<reference evidence="13" key="1">
    <citation type="submission" date="2019-03" db="EMBL/GenBank/DDBJ databases">
        <title>Long read genome sequence of the mycoparasitic Pythium oligandrum ATCC 38472 isolated from sugarbeet rhizosphere.</title>
        <authorList>
            <person name="Gaulin E."/>
        </authorList>
    </citation>
    <scope>NUCLEOTIDE SEQUENCE</scope>
    <source>
        <strain evidence="13">ATCC 38472_TT</strain>
    </source>
</reference>
<comment type="caution">
    <text evidence="13">The sequence shown here is derived from an EMBL/GenBank/DDBJ whole genome shotgun (WGS) entry which is preliminary data.</text>
</comment>